<dbReference type="Proteomes" id="UP000053105">
    <property type="component" value="Unassembled WGS sequence"/>
</dbReference>
<reference evidence="1 2" key="1">
    <citation type="submission" date="2015-07" db="EMBL/GenBank/DDBJ databases">
        <title>The genome of Melipona quadrifasciata.</title>
        <authorList>
            <person name="Pan H."/>
            <person name="Kapheim K."/>
        </authorList>
    </citation>
    <scope>NUCLEOTIDE SEQUENCE [LARGE SCALE GENOMIC DNA]</scope>
    <source>
        <strain evidence="1">0111107301</strain>
        <tissue evidence="1">Whole body</tissue>
    </source>
</reference>
<evidence type="ECO:0000313" key="1">
    <source>
        <dbReference type="EMBL" id="KOX76733.1"/>
    </source>
</evidence>
<name>A0A0M9A663_9HYME</name>
<organism evidence="1 2">
    <name type="scientific">Melipona quadrifasciata</name>
    <dbReference type="NCBI Taxonomy" id="166423"/>
    <lineage>
        <taxon>Eukaryota</taxon>
        <taxon>Metazoa</taxon>
        <taxon>Ecdysozoa</taxon>
        <taxon>Arthropoda</taxon>
        <taxon>Hexapoda</taxon>
        <taxon>Insecta</taxon>
        <taxon>Pterygota</taxon>
        <taxon>Neoptera</taxon>
        <taxon>Endopterygota</taxon>
        <taxon>Hymenoptera</taxon>
        <taxon>Apocrita</taxon>
        <taxon>Aculeata</taxon>
        <taxon>Apoidea</taxon>
        <taxon>Anthophila</taxon>
        <taxon>Apidae</taxon>
        <taxon>Melipona</taxon>
    </lineage>
</organism>
<protein>
    <submittedName>
        <fullName evidence="1">Uncharacterized protein</fullName>
    </submittedName>
</protein>
<accession>A0A0M9A663</accession>
<dbReference type="EMBL" id="KQ435742">
    <property type="protein sequence ID" value="KOX76733.1"/>
    <property type="molecule type" value="Genomic_DNA"/>
</dbReference>
<evidence type="ECO:0000313" key="2">
    <source>
        <dbReference type="Proteomes" id="UP000053105"/>
    </source>
</evidence>
<keyword evidence="2" id="KW-1185">Reference proteome</keyword>
<gene>
    <name evidence="1" type="ORF">WN51_11090</name>
</gene>
<dbReference type="AlphaFoldDB" id="A0A0M9A663"/>
<proteinExistence type="predicted"/>
<sequence length="50" mass="5436">MSVLFHFAPLATPRSLAPSPFGRGWILPRDNSFNTYPAVFSAQDAKAVVS</sequence>